<proteinExistence type="predicted"/>
<organism evidence="1 2">
    <name type="scientific">Prunus armeniaca</name>
    <name type="common">Apricot</name>
    <name type="synonym">Armeniaca vulgaris</name>
    <dbReference type="NCBI Taxonomy" id="36596"/>
    <lineage>
        <taxon>Eukaryota</taxon>
        <taxon>Viridiplantae</taxon>
        <taxon>Streptophyta</taxon>
        <taxon>Embryophyta</taxon>
        <taxon>Tracheophyta</taxon>
        <taxon>Spermatophyta</taxon>
        <taxon>Magnoliopsida</taxon>
        <taxon>eudicotyledons</taxon>
        <taxon>Gunneridae</taxon>
        <taxon>Pentapetalae</taxon>
        <taxon>rosids</taxon>
        <taxon>fabids</taxon>
        <taxon>Rosales</taxon>
        <taxon>Rosaceae</taxon>
        <taxon>Amygdaloideae</taxon>
        <taxon>Amygdaleae</taxon>
        <taxon>Prunus</taxon>
    </lineage>
</organism>
<protein>
    <submittedName>
        <fullName evidence="1">Uncharacterized protein</fullName>
    </submittedName>
</protein>
<dbReference type="EMBL" id="CAEKDK010000007">
    <property type="protein sequence ID" value="CAB4286776.1"/>
    <property type="molecule type" value="Genomic_DNA"/>
</dbReference>
<dbReference type="AlphaFoldDB" id="A0A6J5VCX7"/>
<sequence length="68" mass="7806">MELVTGRQAEPSESLDIVVGATKGQHYEWRGPSYRSKDHEFFPARGTWSSRNRSPWHFCDAGEKTTHV</sequence>
<name>A0A6J5VCX7_PRUAR</name>
<dbReference type="Proteomes" id="UP000507222">
    <property type="component" value="Unassembled WGS sequence"/>
</dbReference>
<accession>A0A6J5VCX7</accession>
<gene>
    <name evidence="1" type="ORF">CURHAP_LOCUS44488</name>
</gene>
<reference evidence="1 2" key="1">
    <citation type="submission" date="2020-05" db="EMBL/GenBank/DDBJ databases">
        <authorList>
            <person name="Campoy J."/>
            <person name="Schneeberger K."/>
            <person name="Spophaly S."/>
        </authorList>
    </citation>
    <scope>NUCLEOTIDE SEQUENCE [LARGE SCALE GENOMIC DNA]</scope>
    <source>
        <strain evidence="1">PruArmRojPasFocal</strain>
    </source>
</reference>
<evidence type="ECO:0000313" key="1">
    <source>
        <dbReference type="EMBL" id="CAB4286776.1"/>
    </source>
</evidence>
<evidence type="ECO:0000313" key="2">
    <source>
        <dbReference type="Proteomes" id="UP000507222"/>
    </source>
</evidence>